<feature type="region of interest" description="Disordered" evidence="1">
    <location>
        <begin position="124"/>
        <end position="144"/>
    </location>
</feature>
<feature type="compositionally biased region" description="Polar residues" evidence="1">
    <location>
        <begin position="296"/>
        <end position="307"/>
    </location>
</feature>
<protein>
    <submittedName>
        <fullName evidence="2">Uncharacterized protein</fullName>
    </submittedName>
</protein>
<feature type="region of interest" description="Disordered" evidence="1">
    <location>
        <begin position="204"/>
        <end position="316"/>
    </location>
</feature>
<accession>A0ABD2PHP1</accession>
<dbReference type="EMBL" id="JABFTP020000186">
    <property type="protein sequence ID" value="KAL3290467.1"/>
    <property type="molecule type" value="Genomic_DNA"/>
</dbReference>
<reference evidence="2 3" key="1">
    <citation type="journal article" date="2021" name="BMC Biol.">
        <title>Horizontally acquired antibacterial genes associated with adaptive radiation of ladybird beetles.</title>
        <authorList>
            <person name="Li H.S."/>
            <person name="Tang X.F."/>
            <person name="Huang Y.H."/>
            <person name="Xu Z.Y."/>
            <person name="Chen M.L."/>
            <person name="Du X.Y."/>
            <person name="Qiu B.Y."/>
            <person name="Chen P.T."/>
            <person name="Zhang W."/>
            <person name="Slipinski A."/>
            <person name="Escalona H.E."/>
            <person name="Waterhouse R.M."/>
            <person name="Zwick A."/>
            <person name="Pang H."/>
        </authorList>
    </citation>
    <scope>NUCLEOTIDE SEQUENCE [LARGE SCALE GENOMIC DNA]</scope>
    <source>
        <strain evidence="2">SYSU2018</strain>
    </source>
</reference>
<evidence type="ECO:0000256" key="1">
    <source>
        <dbReference type="SAM" id="MobiDB-lite"/>
    </source>
</evidence>
<gene>
    <name evidence="2" type="ORF">HHI36_023808</name>
</gene>
<keyword evidence="3" id="KW-1185">Reference proteome</keyword>
<proteinExistence type="predicted"/>
<name>A0ABD2PHP1_9CUCU</name>
<evidence type="ECO:0000313" key="3">
    <source>
        <dbReference type="Proteomes" id="UP001516400"/>
    </source>
</evidence>
<dbReference type="Proteomes" id="UP001516400">
    <property type="component" value="Unassembled WGS sequence"/>
</dbReference>
<organism evidence="2 3">
    <name type="scientific">Cryptolaemus montrouzieri</name>
    <dbReference type="NCBI Taxonomy" id="559131"/>
    <lineage>
        <taxon>Eukaryota</taxon>
        <taxon>Metazoa</taxon>
        <taxon>Ecdysozoa</taxon>
        <taxon>Arthropoda</taxon>
        <taxon>Hexapoda</taxon>
        <taxon>Insecta</taxon>
        <taxon>Pterygota</taxon>
        <taxon>Neoptera</taxon>
        <taxon>Endopterygota</taxon>
        <taxon>Coleoptera</taxon>
        <taxon>Polyphaga</taxon>
        <taxon>Cucujiformia</taxon>
        <taxon>Coccinelloidea</taxon>
        <taxon>Coccinellidae</taxon>
        <taxon>Scymninae</taxon>
        <taxon>Scymnini</taxon>
        <taxon>Cryptolaemus</taxon>
    </lineage>
</organism>
<feature type="compositionally biased region" description="Basic and acidic residues" evidence="1">
    <location>
        <begin position="128"/>
        <end position="144"/>
    </location>
</feature>
<comment type="caution">
    <text evidence="2">The sequence shown here is derived from an EMBL/GenBank/DDBJ whole genome shotgun (WGS) entry which is preliminary data.</text>
</comment>
<feature type="compositionally biased region" description="Basic and acidic residues" evidence="1">
    <location>
        <begin position="248"/>
        <end position="280"/>
    </location>
</feature>
<evidence type="ECO:0000313" key="2">
    <source>
        <dbReference type="EMBL" id="KAL3290467.1"/>
    </source>
</evidence>
<dbReference type="AlphaFoldDB" id="A0ABD2PHP1"/>
<sequence>MVGPPPFCLSSPSLFAYHPPPLLPHHPPLFAYHPPPLLPIIPLLFCLSSPSSFAYHPPPLLPIIPLLFCLSSPSSFAYHPPPFCLSSPSSFAYHPPPLLPIIPLLFLPIIPLLFCLSSPSSFAYHPPSRNENETPRECGTIRRDRPSSLCSRETNFYFHYAFRFSVIPMTRAHARLLGPCFKTGPEITQSYSVADRRFEEVCPRTPRRTAATGRDRHQVRSSTRRTSLPRAGRELKSRPPPSVNRRASRSDNRVSESDGEPRSRATLRTVDRHPTDRDVLLGRSARVRNRLVTRRAQATRTSPVTPTRHSDDSVRD</sequence>